<dbReference type="STRING" id="595528.A0A0D2WNC8"/>
<dbReference type="CDD" id="cd00685">
    <property type="entry name" value="Trans_IPPS_HT"/>
    <property type="match status" value="1"/>
</dbReference>
<organism evidence="5 6">
    <name type="scientific">Capsaspora owczarzaki (strain ATCC 30864)</name>
    <dbReference type="NCBI Taxonomy" id="595528"/>
    <lineage>
        <taxon>Eukaryota</taxon>
        <taxon>Filasterea</taxon>
        <taxon>Capsaspora</taxon>
    </lineage>
</organism>
<evidence type="ECO:0000256" key="1">
    <source>
        <dbReference type="ARBA" id="ARBA00022723"/>
    </source>
</evidence>
<proteinExistence type="inferred from homology"/>
<dbReference type="RefSeq" id="XP_004363786.1">
    <property type="nucleotide sequence ID" value="XM_004363729.2"/>
</dbReference>
<dbReference type="EMBL" id="KE346363">
    <property type="protein sequence ID" value="KJE91883.1"/>
    <property type="molecule type" value="Genomic_DNA"/>
</dbReference>
<gene>
    <name evidence="5" type="ORF">CAOG_002947</name>
</gene>
<evidence type="ECO:0000256" key="4">
    <source>
        <dbReference type="SAM" id="MobiDB-lite"/>
    </source>
</evidence>
<evidence type="ECO:0000256" key="2">
    <source>
        <dbReference type="ARBA" id="ARBA00022842"/>
    </source>
</evidence>
<evidence type="ECO:0000313" key="6">
    <source>
        <dbReference type="Proteomes" id="UP000008743"/>
    </source>
</evidence>
<sequence length="314" mass="36111">MTSEQQQKTLLEPYTYLTSVPGKEVRTILIRAFDQWMHIPTKELDEIKGIVQMLHSASLLIDDIEDNSKLRRGVPVAHLIYGVPSTINCANYAYFLALERVLKLNKPEAVAAFTEELLELHRGQGLDIWWRDSNVCPTEEEYREMVKRKTGGLFRLSVRLMQAFSENRSNFVPLLDALGLYFQIRDDFANLESKEYTDNKSFCEDLTEGKFSFPIIHSILSAPSQRQLLNILKQRTTDIDMKKFCLETMRKTGSFEYTIKVLNELEQEALSEIAKLGGNQMLTDLIAELRKVYSTEQHNPPPSPMPQLAQTKPF</sequence>
<dbReference type="SFLD" id="SFLDS00005">
    <property type="entry name" value="Isoprenoid_Synthase_Type_I"/>
    <property type="match status" value="1"/>
</dbReference>
<reference evidence="6" key="1">
    <citation type="submission" date="2011-02" db="EMBL/GenBank/DDBJ databases">
        <title>The Genome Sequence of Capsaspora owczarzaki ATCC 30864.</title>
        <authorList>
            <person name="Russ C."/>
            <person name="Cuomo C."/>
            <person name="Burger G."/>
            <person name="Gray M.W."/>
            <person name="Holland P.W.H."/>
            <person name="King N."/>
            <person name="Lang F.B.F."/>
            <person name="Roger A.J."/>
            <person name="Ruiz-Trillo I."/>
            <person name="Young S.K."/>
            <person name="Zeng Q."/>
            <person name="Gargeya S."/>
            <person name="Alvarado L."/>
            <person name="Berlin A."/>
            <person name="Chapman S.B."/>
            <person name="Chen Z."/>
            <person name="Freedman E."/>
            <person name="Gellesch M."/>
            <person name="Goldberg J."/>
            <person name="Griggs A."/>
            <person name="Gujja S."/>
            <person name="Heilman E."/>
            <person name="Heiman D."/>
            <person name="Howarth C."/>
            <person name="Mehta T."/>
            <person name="Neiman D."/>
            <person name="Pearson M."/>
            <person name="Roberts A."/>
            <person name="Saif S."/>
            <person name="Shea T."/>
            <person name="Shenoy N."/>
            <person name="Sisk P."/>
            <person name="Stolte C."/>
            <person name="Sykes S."/>
            <person name="White J."/>
            <person name="Yandava C."/>
            <person name="Haas B."/>
            <person name="Nusbaum C."/>
            <person name="Birren B."/>
        </authorList>
    </citation>
    <scope>NUCLEOTIDE SEQUENCE</scope>
    <source>
        <strain evidence="6">ATCC 30864</strain>
    </source>
</reference>
<dbReference type="Gene3D" id="1.10.600.10">
    <property type="entry name" value="Farnesyl Diphosphate Synthase"/>
    <property type="match status" value="1"/>
</dbReference>
<dbReference type="PROSITE" id="PS00723">
    <property type="entry name" value="POLYPRENYL_SYNTHASE_1"/>
    <property type="match status" value="1"/>
</dbReference>
<keyword evidence="6" id="KW-1185">Reference proteome</keyword>
<dbReference type="PANTHER" id="PTHR12001">
    <property type="entry name" value="GERANYLGERANYL PYROPHOSPHATE SYNTHASE"/>
    <property type="match status" value="1"/>
</dbReference>
<keyword evidence="3" id="KW-0808">Transferase</keyword>
<dbReference type="eggNOG" id="KOG0777">
    <property type="taxonomic scope" value="Eukaryota"/>
</dbReference>
<dbReference type="Proteomes" id="UP000008743">
    <property type="component" value="Unassembled WGS sequence"/>
</dbReference>
<dbReference type="GO" id="GO:0008299">
    <property type="term" value="P:isoprenoid biosynthetic process"/>
    <property type="evidence" value="ECO:0007669"/>
    <property type="project" value="InterPro"/>
</dbReference>
<dbReference type="OrthoDB" id="6921389at2759"/>
<dbReference type="OMA" id="FYSKAFF"/>
<feature type="region of interest" description="Disordered" evidence="4">
    <location>
        <begin position="295"/>
        <end position="314"/>
    </location>
</feature>
<accession>A0A0D2WNC8</accession>
<evidence type="ECO:0000256" key="3">
    <source>
        <dbReference type="RuleBase" id="RU004466"/>
    </source>
</evidence>
<dbReference type="SUPFAM" id="SSF48576">
    <property type="entry name" value="Terpenoid synthases"/>
    <property type="match status" value="1"/>
</dbReference>
<keyword evidence="2" id="KW-0460">Magnesium</keyword>
<dbReference type="Pfam" id="PF00348">
    <property type="entry name" value="polyprenyl_synt"/>
    <property type="match status" value="1"/>
</dbReference>
<comment type="similarity">
    <text evidence="3">Belongs to the FPP/GGPP synthase family.</text>
</comment>
<dbReference type="InterPro" id="IPR008949">
    <property type="entry name" value="Isoprenoid_synthase_dom_sf"/>
</dbReference>
<dbReference type="InterPro" id="IPR000092">
    <property type="entry name" value="Polyprenyl_synt"/>
</dbReference>
<name>A0A0D2WNC8_CAPO3</name>
<evidence type="ECO:0000313" key="5">
    <source>
        <dbReference type="EMBL" id="KJE91883.1"/>
    </source>
</evidence>
<dbReference type="InterPro" id="IPR033749">
    <property type="entry name" value="Polyprenyl_synt_CS"/>
</dbReference>
<dbReference type="AlphaFoldDB" id="A0A0D2WNC8"/>
<dbReference type="SFLD" id="SFLDG01017">
    <property type="entry name" value="Polyprenyl_Transferase_Like"/>
    <property type="match status" value="1"/>
</dbReference>
<dbReference type="FunCoup" id="A0A0D2WNC8">
    <property type="interactions" value="46"/>
</dbReference>
<keyword evidence="1" id="KW-0479">Metal-binding</keyword>
<dbReference type="PhylomeDB" id="A0A0D2WNC8"/>
<dbReference type="GO" id="GO:0046872">
    <property type="term" value="F:metal ion binding"/>
    <property type="evidence" value="ECO:0007669"/>
    <property type="project" value="UniProtKB-KW"/>
</dbReference>
<dbReference type="PROSITE" id="PS00444">
    <property type="entry name" value="POLYPRENYL_SYNTHASE_2"/>
    <property type="match status" value="1"/>
</dbReference>
<dbReference type="GO" id="GO:0004659">
    <property type="term" value="F:prenyltransferase activity"/>
    <property type="evidence" value="ECO:0007669"/>
    <property type="project" value="InterPro"/>
</dbReference>
<dbReference type="InParanoid" id="A0A0D2WNC8"/>
<protein>
    <submittedName>
        <fullName evidence="5">Geranylgeranyl pyrophosphate synthetase</fullName>
    </submittedName>
</protein>
<dbReference type="PANTHER" id="PTHR12001:SF44">
    <property type="entry name" value="GERANYLGERANYL PYROPHOSPHATE SYNTHASE"/>
    <property type="match status" value="1"/>
</dbReference>